<keyword evidence="2 8" id="KW-0420">Kringle</keyword>
<dbReference type="GO" id="GO:0043025">
    <property type="term" value="C:neuronal cell body"/>
    <property type="evidence" value="ECO:0007669"/>
    <property type="project" value="TreeGrafter"/>
</dbReference>
<dbReference type="AlphaFoldDB" id="A0A8S3SV77"/>
<gene>
    <name evidence="12" type="ORF">MEDL_35737</name>
</gene>
<dbReference type="InterPro" id="IPR013032">
    <property type="entry name" value="EGF-like_CS"/>
</dbReference>
<dbReference type="OrthoDB" id="6137107at2759"/>
<feature type="disulfide bond" evidence="7">
    <location>
        <begin position="201"/>
        <end position="210"/>
    </location>
</feature>
<dbReference type="PROSITE" id="PS01186">
    <property type="entry name" value="EGF_2"/>
    <property type="match status" value="1"/>
</dbReference>
<keyword evidence="6" id="KW-0325">Glycoprotein</keyword>
<comment type="caution">
    <text evidence="12">The sequence shown here is derived from an EMBL/GenBank/DDBJ whole genome shotgun (WGS) entry which is preliminary data.</text>
</comment>
<feature type="disulfide bond" evidence="7">
    <location>
        <begin position="239"/>
        <end position="248"/>
    </location>
</feature>
<evidence type="ECO:0000256" key="8">
    <source>
        <dbReference type="PROSITE-ProRule" id="PRU00121"/>
    </source>
</evidence>
<accession>A0A8S3SV77</accession>
<dbReference type="InterPro" id="IPR038178">
    <property type="entry name" value="Kringle_sf"/>
</dbReference>
<dbReference type="InterPro" id="IPR018056">
    <property type="entry name" value="Kringle_CS"/>
</dbReference>
<keyword evidence="4" id="KW-0677">Repeat</keyword>
<dbReference type="EMBL" id="CAJPWZ010001750">
    <property type="protein sequence ID" value="CAG2222395.1"/>
    <property type="molecule type" value="Genomic_DNA"/>
</dbReference>
<dbReference type="SUPFAM" id="SSF48726">
    <property type="entry name" value="Immunoglobulin"/>
    <property type="match status" value="3"/>
</dbReference>
<dbReference type="SMART" id="SM00130">
    <property type="entry name" value="KR"/>
    <property type="match status" value="2"/>
</dbReference>
<dbReference type="SUPFAM" id="SSF57440">
    <property type="entry name" value="Kringle-like"/>
    <property type="match status" value="2"/>
</dbReference>
<evidence type="ECO:0000313" key="13">
    <source>
        <dbReference type="Proteomes" id="UP000683360"/>
    </source>
</evidence>
<dbReference type="InterPro" id="IPR036179">
    <property type="entry name" value="Ig-like_dom_sf"/>
</dbReference>
<dbReference type="PANTHER" id="PTHR45080">
    <property type="entry name" value="CONTACTIN 5"/>
    <property type="match status" value="1"/>
</dbReference>
<dbReference type="Gene3D" id="2.10.25.10">
    <property type="entry name" value="Laminin"/>
    <property type="match status" value="2"/>
</dbReference>
<dbReference type="SMART" id="SM00409">
    <property type="entry name" value="IG"/>
    <property type="match status" value="3"/>
</dbReference>
<dbReference type="PRINTS" id="PR00010">
    <property type="entry name" value="EGFBLOOD"/>
</dbReference>
<keyword evidence="3" id="KW-0732">Signal</keyword>
<feature type="domain" description="EGF-like" evidence="9">
    <location>
        <begin position="177"/>
        <end position="211"/>
    </location>
</feature>
<dbReference type="Gene3D" id="2.60.40.10">
    <property type="entry name" value="Immunoglobulins"/>
    <property type="match status" value="3"/>
</dbReference>
<feature type="domain" description="Kringle" evidence="10">
    <location>
        <begin position="33"/>
        <end position="100"/>
    </location>
</feature>
<dbReference type="PROSITE" id="PS00010">
    <property type="entry name" value="ASX_HYDROXYL"/>
    <property type="match status" value="1"/>
</dbReference>
<evidence type="ECO:0000256" key="6">
    <source>
        <dbReference type="ARBA" id="ARBA00023180"/>
    </source>
</evidence>
<dbReference type="Gene3D" id="2.40.20.10">
    <property type="entry name" value="Plasminogen Kringle 4"/>
    <property type="match status" value="2"/>
</dbReference>
<evidence type="ECO:0000259" key="11">
    <source>
        <dbReference type="PROSITE" id="PS50835"/>
    </source>
</evidence>
<dbReference type="GO" id="GO:0005509">
    <property type="term" value="F:calcium ion binding"/>
    <property type="evidence" value="ECO:0007669"/>
    <property type="project" value="InterPro"/>
</dbReference>
<evidence type="ECO:0000256" key="4">
    <source>
        <dbReference type="ARBA" id="ARBA00022737"/>
    </source>
</evidence>
<keyword evidence="12" id="KW-0378">Hydrolase</keyword>
<dbReference type="Pfam" id="PF13927">
    <property type="entry name" value="Ig_3"/>
    <property type="match status" value="1"/>
</dbReference>
<dbReference type="PROSITE" id="PS50026">
    <property type="entry name" value="EGF_3"/>
    <property type="match status" value="2"/>
</dbReference>
<dbReference type="InterPro" id="IPR007110">
    <property type="entry name" value="Ig-like_dom"/>
</dbReference>
<evidence type="ECO:0000256" key="2">
    <source>
        <dbReference type="ARBA" id="ARBA00022572"/>
    </source>
</evidence>
<evidence type="ECO:0000259" key="9">
    <source>
        <dbReference type="PROSITE" id="PS50026"/>
    </source>
</evidence>
<dbReference type="PROSITE" id="PS00022">
    <property type="entry name" value="EGF_1"/>
    <property type="match status" value="2"/>
</dbReference>
<dbReference type="InterPro" id="IPR013098">
    <property type="entry name" value="Ig_I-set"/>
</dbReference>
<dbReference type="InterPro" id="IPR003598">
    <property type="entry name" value="Ig_sub2"/>
</dbReference>
<dbReference type="Pfam" id="PF07679">
    <property type="entry name" value="I-set"/>
    <property type="match status" value="2"/>
</dbReference>
<feature type="domain" description="Ig-like" evidence="11">
    <location>
        <begin position="346"/>
        <end position="407"/>
    </location>
</feature>
<dbReference type="InterPro" id="IPR003599">
    <property type="entry name" value="Ig_sub"/>
</dbReference>
<dbReference type="Proteomes" id="UP000683360">
    <property type="component" value="Unassembled WGS sequence"/>
</dbReference>
<dbReference type="InterPro" id="IPR013783">
    <property type="entry name" value="Ig-like_fold"/>
</dbReference>
<dbReference type="GO" id="GO:0005886">
    <property type="term" value="C:plasma membrane"/>
    <property type="evidence" value="ECO:0007669"/>
    <property type="project" value="TreeGrafter"/>
</dbReference>
<organism evidence="12 13">
    <name type="scientific">Mytilus edulis</name>
    <name type="common">Blue mussel</name>
    <dbReference type="NCBI Taxonomy" id="6550"/>
    <lineage>
        <taxon>Eukaryota</taxon>
        <taxon>Metazoa</taxon>
        <taxon>Spiralia</taxon>
        <taxon>Lophotrochozoa</taxon>
        <taxon>Mollusca</taxon>
        <taxon>Bivalvia</taxon>
        <taxon>Autobranchia</taxon>
        <taxon>Pteriomorphia</taxon>
        <taxon>Mytilida</taxon>
        <taxon>Mytiloidea</taxon>
        <taxon>Mytilidae</taxon>
        <taxon>Mytilinae</taxon>
        <taxon>Mytilus</taxon>
    </lineage>
</organism>
<name>A0A8S3SV77_MYTED</name>
<feature type="domain" description="Ig-like" evidence="11">
    <location>
        <begin position="411"/>
        <end position="497"/>
    </location>
</feature>
<reference evidence="12" key="1">
    <citation type="submission" date="2021-03" db="EMBL/GenBank/DDBJ databases">
        <authorList>
            <person name="Bekaert M."/>
        </authorList>
    </citation>
    <scope>NUCLEOTIDE SEQUENCE</scope>
</reference>
<dbReference type="FunFam" id="2.10.25.10:FF:000472">
    <property type="entry name" value="Uncharacterized protein, isoform A"/>
    <property type="match status" value="1"/>
</dbReference>
<dbReference type="GO" id="GO:0050808">
    <property type="term" value="P:synapse organization"/>
    <property type="evidence" value="ECO:0007669"/>
    <property type="project" value="TreeGrafter"/>
</dbReference>
<keyword evidence="13" id="KW-1185">Reference proteome</keyword>
<evidence type="ECO:0000256" key="5">
    <source>
        <dbReference type="ARBA" id="ARBA00023157"/>
    </source>
</evidence>
<keyword evidence="1 7" id="KW-0245">EGF-like domain</keyword>
<dbReference type="SUPFAM" id="SSF57196">
    <property type="entry name" value="EGF/Laminin"/>
    <property type="match status" value="1"/>
</dbReference>
<feature type="disulfide bond" evidence="8">
    <location>
        <begin position="72"/>
        <end position="95"/>
    </location>
</feature>
<dbReference type="InterPro" id="IPR000742">
    <property type="entry name" value="EGF"/>
</dbReference>
<dbReference type="CDD" id="cd00054">
    <property type="entry name" value="EGF_CA"/>
    <property type="match status" value="2"/>
</dbReference>
<evidence type="ECO:0000313" key="12">
    <source>
        <dbReference type="EMBL" id="CAG2222395.1"/>
    </source>
</evidence>
<evidence type="ECO:0000256" key="3">
    <source>
        <dbReference type="ARBA" id="ARBA00022729"/>
    </source>
</evidence>
<feature type="domain" description="Kringle" evidence="10">
    <location>
        <begin position="110"/>
        <end position="176"/>
    </location>
</feature>
<dbReference type="PANTHER" id="PTHR45080:SF8">
    <property type="entry name" value="IG-LIKE DOMAIN-CONTAINING PROTEIN"/>
    <property type="match status" value="1"/>
</dbReference>
<dbReference type="PROSITE" id="PS50835">
    <property type="entry name" value="IG_LIKE"/>
    <property type="match status" value="3"/>
</dbReference>
<dbReference type="CDD" id="cd00108">
    <property type="entry name" value="KR"/>
    <property type="match status" value="1"/>
</dbReference>
<comment type="caution">
    <text evidence="7">Lacks conserved residue(s) required for the propagation of feature annotation.</text>
</comment>
<dbReference type="PROSITE" id="PS00021">
    <property type="entry name" value="KRINGLE_1"/>
    <property type="match status" value="2"/>
</dbReference>
<dbReference type="Pfam" id="PF12661">
    <property type="entry name" value="hEGF"/>
    <property type="match status" value="1"/>
</dbReference>
<dbReference type="EC" id="3.4.21.7" evidence="12"/>
<keyword evidence="5 7" id="KW-1015">Disulfide bond</keyword>
<feature type="domain" description="EGF-like" evidence="9">
    <location>
        <begin position="213"/>
        <end position="249"/>
    </location>
</feature>
<dbReference type="Pfam" id="PF00008">
    <property type="entry name" value="EGF"/>
    <property type="match status" value="1"/>
</dbReference>
<proteinExistence type="predicted"/>
<sequence>MFLIIGILHCSPLIGKFLYAKESRTDNDCFNRHNHGSTYAGTVNSDKESHTCLNWKTVASPYVPYHEDHNFCRNPNGFPQPWCYTNSTNYIFDYCNIPVCDTGCYNRNSSGSKYNGTISTTMSGRTCLNWKSVNSPFVSFHENHNFCRNPNSFLMKPWCYTDADRYRFEFCNVPLCGTCSEHLCQHGSTCVEDHGKFTCICNPGFLGAQCNIGVDECASQPCQNNGTCVDQHNGYTCFCLSGDSGQNCEKRSQYPVRPSVMLIKTKIIDEGIRLVEIPCFAEGVPYPIVKWDTVDGMFQANIKQVSHFLVIENVTTADAGFYMCSATNRAGSDVKVIHIQVIHANLVCNVTGYPTPIVKWQFNQIPQASTGTTFTVSRVTNSSTGLYSCIATNDAGTSQANIILKVTYDPPKILSPPLPTISTAGGSHNFTCRATGHPVPVISWTFDSFTRISTGLPRHVTFENGAILKLVNMQDSGQLTCTAENEFGSDTKSTNVIVKHCKFSLVEKNKYHKSLSPNLVRV</sequence>
<evidence type="ECO:0000259" key="10">
    <source>
        <dbReference type="PROSITE" id="PS50070"/>
    </source>
</evidence>
<evidence type="ECO:0000256" key="1">
    <source>
        <dbReference type="ARBA" id="ARBA00022536"/>
    </source>
</evidence>
<dbReference type="PROSITE" id="PS50070">
    <property type="entry name" value="KRINGLE_2"/>
    <property type="match status" value="2"/>
</dbReference>
<dbReference type="Pfam" id="PF00051">
    <property type="entry name" value="Kringle"/>
    <property type="match status" value="2"/>
</dbReference>
<dbReference type="GO" id="GO:0008046">
    <property type="term" value="F:axon guidance receptor activity"/>
    <property type="evidence" value="ECO:0007669"/>
    <property type="project" value="TreeGrafter"/>
</dbReference>
<protein>
    <submittedName>
        <fullName evidence="12">PLG</fullName>
        <ecNumber evidence="12">3.4.21.7</ecNumber>
    </submittedName>
</protein>
<evidence type="ECO:0000256" key="7">
    <source>
        <dbReference type="PROSITE-ProRule" id="PRU00076"/>
    </source>
</evidence>
<dbReference type="PRINTS" id="PR00018">
    <property type="entry name" value="KRINGLE"/>
</dbReference>
<dbReference type="InterPro" id="IPR013806">
    <property type="entry name" value="Kringle-like"/>
</dbReference>
<dbReference type="InterPro" id="IPR001881">
    <property type="entry name" value="EGF-like_Ca-bd_dom"/>
</dbReference>
<dbReference type="InterPro" id="IPR050958">
    <property type="entry name" value="Cell_Adh-Cytoskel_Orgn"/>
</dbReference>
<feature type="domain" description="Ig-like" evidence="11">
    <location>
        <begin position="258"/>
        <end position="340"/>
    </location>
</feature>
<dbReference type="SMART" id="SM00181">
    <property type="entry name" value="EGF"/>
    <property type="match status" value="2"/>
</dbReference>
<dbReference type="SMART" id="SM00179">
    <property type="entry name" value="EGF_CA"/>
    <property type="match status" value="2"/>
</dbReference>
<dbReference type="GO" id="GO:0007156">
    <property type="term" value="P:homophilic cell adhesion via plasma membrane adhesion molecules"/>
    <property type="evidence" value="ECO:0007669"/>
    <property type="project" value="TreeGrafter"/>
</dbReference>
<dbReference type="SMART" id="SM00408">
    <property type="entry name" value="IGc2"/>
    <property type="match status" value="3"/>
</dbReference>
<dbReference type="GO" id="GO:0030424">
    <property type="term" value="C:axon"/>
    <property type="evidence" value="ECO:0007669"/>
    <property type="project" value="TreeGrafter"/>
</dbReference>
<dbReference type="InterPro" id="IPR000001">
    <property type="entry name" value="Kringle"/>
</dbReference>
<dbReference type="GO" id="GO:0004252">
    <property type="term" value="F:serine-type endopeptidase activity"/>
    <property type="evidence" value="ECO:0007669"/>
    <property type="project" value="UniProtKB-EC"/>
</dbReference>
<dbReference type="InterPro" id="IPR000152">
    <property type="entry name" value="EGF-type_Asp/Asn_hydroxyl_site"/>
</dbReference>